<protein>
    <submittedName>
        <fullName evidence="1">Uncharacterized protein</fullName>
    </submittedName>
</protein>
<reference evidence="1" key="1">
    <citation type="journal article" date="2008" name="ISME J.">
        <title>Genomic patterns of recombination, clonal divergence and environment in marine microbial populations.</title>
        <authorList>
            <person name="Konstantinidis K.T."/>
            <person name="Delong E.F."/>
        </authorList>
    </citation>
    <scope>NUCLEOTIDE SEQUENCE</scope>
</reference>
<dbReference type="EMBL" id="EU016565">
    <property type="protein sequence ID" value="ABZ06065.1"/>
    <property type="molecule type" value="Genomic_DNA"/>
</dbReference>
<gene>
    <name evidence="1" type="ORF">ALOHA_HF4000005H07ctg2g8</name>
</gene>
<evidence type="ECO:0000313" key="1">
    <source>
        <dbReference type="EMBL" id="ABZ06065.1"/>
    </source>
</evidence>
<sequence>MYIEDSQQLKLSVVARLHRRVSCLRLHQVAPDCAIGARQYGREVMAIQGKAIEPDVRVFVLEKKKHLPRLTNRKIADLVVDEYGEDARVDQSTVGRIVRGAGLTKSAVTNAAEPVMAERRRWLSQHWVQLSLAVEAYKQNCSLRVQGALTRADRDRVVTMPAHGRAYGDEEKRLISVIRSWDEVFETLEDSFSATLASDEIGVANNLAQEIQGRLDGWLVVN</sequence>
<accession>B3T0F5</accession>
<dbReference type="AlphaFoldDB" id="B3T0F5"/>
<name>B3T0F5_9ZZZZ</name>
<proteinExistence type="predicted"/>
<organism evidence="1">
    <name type="scientific">uncultured marine microorganism HF4000_005H07</name>
    <dbReference type="NCBI Taxonomy" id="455506"/>
    <lineage>
        <taxon>unclassified sequences</taxon>
        <taxon>environmental samples</taxon>
    </lineage>
</organism>